<dbReference type="SUPFAM" id="SSF52317">
    <property type="entry name" value="Class I glutamine amidotransferase-like"/>
    <property type="match status" value="1"/>
</dbReference>
<proteinExistence type="predicted"/>
<sequence length="201" mass="21944">MKNRTVAILLFDDVEVLDFAGPFEVFSVTRELAGEKLFNVHTVGLTPGTIRARNGLKVVPEHTLETVPAPDLLLVPGGYGTRMLLNQARVVEWVRRNAAKAEIVASVCTGSLLLAKAGLLAGSPATTHFQCFDLLRELEPTATVREDVRFTDHGRILTAAGISAGIDLSLHIVARLHGFETAQRTAVYMEYHWRNDGGATR</sequence>
<name>A0A4Q1C7A3_9BACT</name>
<dbReference type="Gene3D" id="3.40.50.880">
    <property type="match status" value="1"/>
</dbReference>
<dbReference type="CDD" id="cd03139">
    <property type="entry name" value="GATase1_PfpI_2"/>
    <property type="match status" value="1"/>
</dbReference>
<gene>
    <name evidence="2" type="ORF">ESB00_01965</name>
</gene>
<accession>A0A4Q1C7A3</accession>
<keyword evidence="3" id="KW-1185">Reference proteome</keyword>
<dbReference type="PANTHER" id="PTHR43130:SF14">
    <property type="entry name" value="DJ-1_PFPI DOMAIN-CONTAINING PROTEIN"/>
    <property type="match status" value="1"/>
</dbReference>
<dbReference type="InterPro" id="IPR029062">
    <property type="entry name" value="Class_I_gatase-like"/>
</dbReference>
<evidence type="ECO:0000313" key="3">
    <source>
        <dbReference type="Proteomes" id="UP000290218"/>
    </source>
</evidence>
<dbReference type="Pfam" id="PF01965">
    <property type="entry name" value="DJ-1_PfpI"/>
    <property type="match status" value="1"/>
</dbReference>
<dbReference type="RefSeq" id="WP_129046050.1">
    <property type="nucleotide sequence ID" value="NZ_SDHX01000001.1"/>
</dbReference>
<reference evidence="2 3" key="1">
    <citation type="submission" date="2019-01" db="EMBL/GenBank/DDBJ databases">
        <title>Lacunisphaera sp. strain TWA-58.</title>
        <authorList>
            <person name="Chen W.-M."/>
        </authorList>
    </citation>
    <scope>NUCLEOTIDE SEQUENCE [LARGE SCALE GENOMIC DNA]</scope>
    <source>
        <strain evidence="2 3">TWA-58</strain>
    </source>
</reference>
<dbReference type="OrthoDB" id="6382410at2"/>
<comment type="caution">
    <text evidence="2">The sequence shown here is derived from an EMBL/GenBank/DDBJ whole genome shotgun (WGS) entry which is preliminary data.</text>
</comment>
<dbReference type="PANTHER" id="PTHR43130">
    <property type="entry name" value="ARAC-FAMILY TRANSCRIPTIONAL REGULATOR"/>
    <property type="match status" value="1"/>
</dbReference>
<dbReference type="EMBL" id="SDHX01000001">
    <property type="protein sequence ID" value="RXK54686.1"/>
    <property type="molecule type" value="Genomic_DNA"/>
</dbReference>
<dbReference type="AlphaFoldDB" id="A0A4Q1C7A3"/>
<evidence type="ECO:0000313" key="2">
    <source>
        <dbReference type="EMBL" id="RXK54686.1"/>
    </source>
</evidence>
<dbReference type="Proteomes" id="UP000290218">
    <property type="component" value="Unassembled WGS sequence"/>
</dbReference>
<dbReference type="InterPro" id="IPR002818">
    <property type="entry name" value="DJ-1/PfpI"/>
</dbReference>
<dbReference type="GO" id="GO:0006355">
    <property type="term" value="P:regulation of DNA-templated transcription"/>
    <property type="evidence" value="ECO:0007669"/>
    <property type="project" value="TreeGrafter"/>
</dbReference>
<evidence type="ECO:0000259" key="1">
    <source>
        <dbReference type="Pfam" id="PF01965"/>
    </source>
</evidence>
<organism evidence="2 3">
    <name type="scientific">Oleiharenicola lentus</name>
    <dbReference type="NCBI Taxonomy" id="2508720"/>
    <lineage>
        <taxon>Bacteria</taxon>
        <taxon>Pseudomonadati</taxon>
        <taxon>Verrucomicrobiota</taxon>
        <taxon>Opitutia</taxon>
        <taxon>Opitutales</taxon>
        <taxon>Opitutaceae</taxon>
        <taxon>Oleiharenicola</taxon>
    </lineage>
</organism>
<feature type="domain" description="DJ-1/PfpI" evidence="1">
    <location>
        <begin position="5"/>
        <end position="174"/>
    </location>
</feature>
<protein>
    <submittedName>
        <fullName evidence="2">DJ-1/PfpI family protein</fullName>
    </submittedName>
</protein>
<dbReference type="InterPro" id="IPR052158">
    <property type="entry name" value="INH-QAR"/>
</dbReference>